<evidence type="ECO:0000313" key="2">
    <source>
        <dbReference type="Proteomes" id="UP001363151"/>
    </source>
</evidence>
<protein>
    <submittedName>
        <fullName evidence="1">Enoyl-(Acyl carrier protein) reductase</fullName>
    </submittedName>
</protein>
<dbReference type="Proteomes" id="UP001363151">
    <property type="component" value="Unassembled WGS sequence"/>
</dbReference>
<dbReference type="Gene3D" id="3.40.50.720">
    <property type="entry name" value="NAD(P)-binding Rossmann-like Domain"/>
    <property type="match status" value="1"/>
</dbReference>
<keyword evidence="2" id="KW-1185">Reference proteome</keyword>
<dbReference type="Pfam" id="PF13561">
    <property type="entry name" value="adh_short_C2"/>
    <property type="match status" value="1"/>
</dbReference>
<reference evidence="1 2" key="1">
    <citation type="submission" date="2024-03" db="EMBL/GenBank/DDBJ databases">
        <title>Aureococcus anophagefferens CCMP1851 and Kratosvirus quantuckense: Draft genome of a second virus-susceptible host strain in the model system.</title>
        <authorList>
            <person name="Chase E."/>
            <person name="Truchon A.R."/>
            <person name="Schepens W."/>
            <person name="Wilhelm S.W."/>
        </authorList>
    </citation>
    <scope>NUCLEOTIDE SEQUENCE [LARGE SCALE GENOMIC DNA]</scope>
    <source>
        <strain evidence="1 2">CCMP1851</strain>
    </source>
</reference>
<dbReference type="InterPro" id="IPR002347">
    <property type="entry name" value="SDR_fam"/>
</dbReference>
<dbReference type="SUPFAM" id="SSF51735">
    <property type="entry name" value="NAD(P)-binding Rossmann-fold domains"/>
    <property type="match status" value="1"/>
</dbReference>
<proteinExistence type="predicted"/>
<comment type="caution">
    <text evidence="1">The sequence shown here is derived from an EMBL/GenBank/DDBJ whole genome shotgun (WGS) entry which is preliminary data.</text>
</comment>
<name>A0ABR1FP14_AURAN</name>
<dbReference type="EMBL" id="JBBJCI010000318">
    <property type="protein sequence ID" value="KAK7234612.1"/>
    <property type="molecule type" value="Genomic_DNA"/>
</dbReference>
<gene>
    <name evidence="1" type="ORF">SO694_00193025</name>
</gene>
<evidence type="ECO:0000313" key="1">
    <source>
        <dbReference type="EMBL" id="KAK7234612.1"/>
    </source>
</evidence>
<accession>A0ABR1FP14</accession>
<sequence length="130" mass="13103">MGEGGGSLVGISSPGCTLTYKANLGYDMPGSGKCVMEYAMRLFALRAAKKNVNCNVVIPGVTTSDAWGKLADARGADVDEMVGGIAGRIAPMGSMAPRAVGDGVAFLCSPAGRAVTGVSLPVDNGVHLKT</sequence>
<dbReference type="InterPro" id="IPR036291">
    <property type="entry name" value="NAD(P)-bd_dom_sf"/>
</dbReference>
<organism evidence="1 2">
    <name type="scientific">Aureococcus anophagefferens</name>
    <name type="common">Harmful bloom alga</name>
    <dbReference type="NCBI Taxonomy" id="44056"/>
    <lineage>
        <taxon>Eukaryota</taxon>
        <taxon>Sar</taxon>
        <taxon>Stramenopiles</taxon>
        <taxon>Ochrophyta</taxon>
        <taxon>Pelagophyceae</taxon>
        <taxon>Pelagomonadales</taxon>
        <taxon>Pelagomonadaceae</taxon>
        <taxon>Aureococcus</taxon>
    </lineage>
</organism>